<protein>
    <recommendedName>
        <fullName evidence="5">Type I restriction modification DNA specificity domain-containing protein</fullName>
    </recommendedName>
</protein>
<evidence type="ECO:0008006" key="5">
    <source>
        <dbReference type="Google" id="ProtNLM"/>
    </source>
</evidence>
<proteinExistence type="predicted"/>
<dbReference type="SUPFAM" id="SSF116734">
    <property type="entry name" value="DNA methylase specificity domain"/>
    <property type="match status" value="1"/>
</dbReference>
<dbReference type="EMBL" id="BAAANJ010000023">
    <property type="protein sequence ID" value="GAA1821065.1"/>
    <property type="molecule type" value="Genomic_DNA"/>
</dbReference>
<evidence type="ECO:0000313" key="3">
    <source>
        <dbReference type="EMBL" id="GAA1821065.1"/>
    </source>
</evidence>
<keyword evidence="4" id="KW-1185">Reference proteome</keyword>
<dbReference type="RefSeq" id="WP_344297935.1">
    <property type="nucleotide sequence ID" value="NZ_BAAANJ010000023.1"/>
</dbReference>
<dbReference type="Proteomes" id="UP001500002">
    <property type="component" value="Unassembled WGS sequence"/>
</dbReference>
<dbReference type="InterPro" id="IPR044946">
    <property type="entry name" value="Restrct_endonuc_typeI_TRD_sf"/>
</dbReference>
<gene>
    <name evidence="3" type="ORF">GCM10009749_34770</name>
</gene>
<sequence length="390" mass="42844">MLAPIIVDLRSEGSWDLARLTADSFRWPVDYPLRSLDELASTVYAVSTPPEGAWVITPGGLDARTGGVRRRSDKHLGSVYQVGESGKGLRPGDLLIPPRAELPVLHVSEALLGSLVSSAFIALRPVENSLWLWGVLNSKEGKQLRTLASTSANGIPGKRAQLLELQIPWAPLAIVQDIQPVLRALEEASHGDEEEAPTSWWRVANLATTEWRLALATPRPELLEKGFPLSELVETTRRGVSDVRHPLAEHPRPDDLPVLDASWLRNGKIRRWSSPESARATIRTGDADVVMAAYGPSPQAVVAPAGYVVDTSVYALTLREPSLAPGLVRYLNSRTGQSMRRMRLSGTMQKLNLGDVRKLQVTERVYEPVDGMYAAPLPPLEERLEPVLWA</sequence>
<evidence type="ECO:0000313" key="4">
    <source>
        <dbReference type="Proteomes" id="UP001500002"/>
    </source>
</evidence>
<dbReference type="Gene3D" id="3.90.220.20">
    <property type="entry name" value="DNA methylase specificity domains"/>
    <property type="match status" value="1"/>
</dbReference>
<keyword evidence="1" id="KW-0680">Restriction system</keyword>
<evidence type="ECO:0000256" key="1">
    <source>
        <dbReference type="ARBA" id="ARBA00022747"/>
    </source>
</evidence>
<accession>A0ABN2MD05</accession>
<organism evidence="3 4">
    <name type="scientific">Agromyces neolithicus</name>
    <dbReference type="NCBI Taxonomy" id="269420"/>
    <lineage>
        <taxon>Bacteria</taxon>
        <taxon>Bacillati</taxon>
        <taxon>Actinomycetota</taxon>
        <taxon>Actinomycetes</taxon>
        <taxon>Micrococcales</taxon>
        <taxon>Microbacteriaceae</taxon>
        <taxon>Agromyces</taxon>
    </lineage>
</organism>
<evidence type="ECO:0000256" key="2">
    <source>
        <dbReference type="ARBA" id="ARBA00023125"/>
    </source>
</evidence>
<comment type="caution">
    <text evidence="3">The sequence shown here is derived from an EMBL/GenBank/DDBJ whole genome shotgun (WGS) entry which is preliminary data.</text>
</comment>
<reference evidence="3 4" key="1">
    <citation type="journal article" date="2019" name="Int. J. Syst. Evol. Microbiol.">
        <title>The Global Catalogue of Microorganisms (GCM) 10K type strain sequencing project: providing services to taxonomists for standard genome sequencing and annotation.</title>
        <authorList>
            <consortium name="The Broad Institute Genomics Platform"/>
            <consortium name="The Broad Institute Genome Sequencing Center for Infectious Disease"/>
            <person name="Wu L."/>
            <person name="Ma J."/>
        </authorList>
    </citation>
    <scope>NUCLEOTIDE SEQUENCE [LARGE SCALE GENOMIC DNA]</scope>
    <source>
        <strain evidence="3 4">JCM 14322</strain>
    </source>
</reference>
<keyword evidence="2" id="KW-0238">DNA-binding</keyword>
<name>A0ABN2MD05_9MICO</name>